<accession>L0G1B1</accession>
<dbReference type="AlphaFoldDB" id="L0G1B1"/>
<gene>
    <name evidence="1" type="ordered locus">Echvi_2377</name>
</gene>
<dbReference type="Proteomes" id="UP000010796">
    <property type="component" value="Chromosome"/>
</dbReference>
<organism evidence="1 2">
    <name type="scientific">Echinicola vietnamensis (strain DSM 17526 / LMG 23754 / KMM 6221)</name>
    <dbReference type="NCBI Taxonomy" id="926556"/>
    <lineage>
        <taxon>Bacteria</taxon>
        <taxon>Pseudomonadati</taxon>
        <taxon>Bacteroidota</taxon>
        <taxon>Cytophagia</taxon>
        <taxon>Cytophagales</taxon>
        <taxon>Cyclobacteriaceae</taxon>
        <taxon>Echinicola</taxon>
    </lineage>
</organism>
<dbReference type="EMBL" id="CP003346">
    <property type="protein sequence ID" value="AGA78625.1"/>
    <property type="molecule type" value="Genomic_DNA"/>
</dbReference>
<evidence type="ECO:0000313" key="1">
    <source>
        <dbReference type="EMBL" id="AGA78625.1"/>
    </source>
</evidence>
<dbReference type="KEGG" id="evi:Echvi_2377"/>
<dbReference type="STRING" id="926556.Echvi_2377"/>
<dbReference type="HOGENOM" id="CLU_3117259_0_0_10"/>
<reference evidence="2" key="1">
    <citation type="submission" date="2012-02" db="EMBL/GenBank/DDBJ databases">
        <title>The complete genome of Echinicola vietnamensis DSM 17526.</title>
        <authorList>
            <person name="Lucas S."/>
            <person name="Copeland A."/>
            <person name="Lapidus A."/>
            <person name="Glavina del Rio T."/>
            <person name="Dalin E."/>
            <person name="Tice H."/>
            <person name="Bruce D."/>
            <person name="Goodwin L."/>
            <person name="Pitluck S."/>
            <person name="Peters L."/>
            <person name="Ovchinnikova G."/>
            <person name="Teshima H."/>
            <person name="Kyrpides N."/>
            <person name="Mavromatis K."/>
            <person name="Ivanova N."/>
            <person name="Brettin T."/>
            <person name="Detter J.C."/>
            <person name="Han C."/>
            <person name="Larimer F."/>
            <person name="Land M."/>
            <person name="Hauser L."/>
            <person name="Markowitz V."/>
            <person name="Cheng J.-F."/>
            <person name="Hugenholtz P."/>
            <person name="Woyke T."/>
            <person name="Wu D."/>
            <person name="Brambilla E."/>
            <person name="Klenk H.-P."/>
            <person name="Eisen J.A."/>
        </authorList>
    </citation>
    <scope>NUCLEOTIDE SEQUENCE [LARGE SCALE GENOMIC DNA]</scope>
    <source>
        <strain evidence="2">DSM 17526 / LMG 23754 / KMM 6221</strain>
    </source>
</reference>
<sequence>MKNVFMLMPKTTHKKNKSIFMLIQEYFKKITVNLRSINPFPLPLHGASYP</sequence>
<name>L0G1B1_ECHVK</name>
<protein>
    <submittedName>
        <fullName evidence="1">Uncharacterized protein</fullName>
    </submittedName>
</protein>
<keyword evidence="2" id="KW-1185">Reference proteome</keyword>
<proteinExistence type="predicted"/>
<evidence type="ECO:0000313" key="2">
    <source>
        <dbReference type="Proteomes" id="UP000010796"/>
    </source>
</evidence>